<evidence type="ECO:0000313" key="2">
    <source>
        <dbReference type="Proteomes" id="UP000029647"/>
    </source>
</evidence>
<gene>
    <name evidence="1" type="ORF">JCM19275_3719</name>
</gene>
<protein>
    <recommendedName>
        <fullName evidence="3">Transcriptional regulator</fullName>
    </recommendedName>
</protein>
<dbReference type="RefSeq" id="WP_042297311.1">
    <property type="nucleotide sequence ID" value="NZ_JBDVTE010000100.1"/>
</dbReference>
<dbReference type="EMBL" id="BBNT01000019">
    <property type="protein sequence ID" value="GAL77005.1"/>
    <property type="molecule type" value="Genomic_DNA"/>
</dbReference>
<sequence length="131" mass="15517">MSKSKIIDLELEKIVFLCNAEEGNPGIYELTWELGYYEITIEEKYRISKQILTEILSEELVTLEKYSDLTHSNKIETIKSEQFESLLNNPFWWYPCNEILSIELTEKGEAYLDEKIKSVKDRLNERWSGKK</sequence>
<reference evidence="1 2" key="1">
    <citation type="journal article" date="2014" name="Genome Announc.">
        <title>Draft Genome Sequences of Marine Flavobacterium Nonlabens Strains NR17, NR24, NR27, NR32, NR33, and Ara13.</title>
        <authorList>
            <person name="Nakanishi M."/>
            <person name="Meirelles P."/>
            <person name="Suzuki R."/>
            <person name="Takatani N."/>
            <person name="Mino S."/>
            <person name="Suda W."/>
            <person name="Oshima K."/>
            <person name="Hattori M."/>
            <person name="Ohkuma M."/>
            <person name="Hosokawa M."/>
            <person name="Miyashita K."/>
            <person name="Thompson F.L."/>
            <person name="Niwa A."/>
            <person name="Sawabe T."/>
            <person name="Sawabe T."/>
        </authorList>
    </citation>
    <scope>NUCLEOTIDE SEQUENCE [LARGE SCALE GENOMIC DNA]</scope>
    <source>
        <strain evidence="2">JCM19275</strain>
    </source>
</reference>
<accession>A0A090WIZ6</accession>
<comment type="caution">
    <text evidence="1">The sequence shown here is derived from an EMBL/GenBank/DDBJ whole genome shotgun (WGS) entry which is preliminary data.</text>
</comment>
<proteinExistence type="predicted"/>
<dbReference type="AlphaFoldDB" id="A0A090WIZ6"/>
<dbReference type="Proteomes" id="UP000029647">
    <property type="component" value="Unassembled WGS sequence"/>
</dbReference>
<evidence type="ECO:0000313" key="1">
    <source>
        <dbReference type="EMBL" id="GAL77005.1"/>
    </source>
</evidence>
<organism evidence="1 2">
    <name type="scientific">Nonlabens ulvanivorans</name>
    <name type="common">Persicivirga ulvanivorans</name>
    <dbReference type="NCBI Taxonomy" id="906888"/>
    <lineage>
        <taxon>Bacteria</taxon>
        <taxon>Pseudomonadati</taxon>
        <taxon>Bacteroidota</taxon>
        <taxon>Flavobacteriia</taxon>
        <taxon>Flavobacteriales</taxon>
        <taxon>Flavobacteriaceae</taxon>
        <taxon>Nonlabens</taxon>
    </lineage>
</organism>
<name>A0A090WIZ6_NONUL</name>
<evidence type="ECO:0008006" key="3">
    <source>
        <dbReference type="Google" id="ProtNLM"/>
    </source>
</evidence>